<sequence>MYGSFPVRTCKRHDATNASSPLNNHQRRRSTSSSGSGSSFWRSCPVLSSIYRAGDHLLSPRGRFVLFLSKPGTLSWPNQGRTSREWCDRQQAGRTGSCSTFSARTLTRSTSEISSTSTSVASTTRALTTRNAHCPSYY</sequence>
<dbReference type="AlphaFoldDB" id="A0A0K8R491"/>
<evidence type="ECO:0000256" key="1">
    <source>
        <dbReference type="SAM" id="MobiDB-lite"/>
    </source>
</evidence>
<evidence type="ECO:0000313" key="2">
    <source>
        <dbReference type="EMBL" id="JAA65683.1"/>
    </source>
</evidence>
<reference evidence="2" key="1">
    <citation type="submission" date="2012-12" db="EMBL/GenBank/DDBJ databases">
        <title>Identification and characterization of a phenylalanine ammonia-lyase gene family in Isatis indigotica Fort.</title>
        <authorList>
            <person name="Liu Q."/>
            <person name="Chen J."/>
            <person name="Zhou X."/>
            <person name="Di P."/>
            <person name="Xiao Y."/>
            <person name="Xuan H."/>
            <person name="Zhang L."/>
            <person name="Chen W."/>
        </authorList>
    </citation>
    <scope>NUCLEOTIDE SEQUENCE</scope>
    <source>
        <tissue evidence="2">Salivary gland</tissue>
    </source>
</reference>
<proteinExistence type="evidence at transcript level"/>
<name>A0A0K8R491_IXORI</name>
<protein>
    <submittedName>
        <fullName evidence="2">Putative innexin</fullName>
    </submittedName>
</protein>
<organism evidence="2">
    <name type="scientific">Ixodes ricinus</name>
    <name type="common">Common tick</name>
    <name type="synonym">Acarus ricinus</name>
    <dbReference type="NCBI Taxonomy" id="34613"/>
    <lineage>
        <taxon>Eukaryota</taxon>
        <taxon>Metazoa</taxon>
        <taxon>Ecdysozoa</taxon>
        <taxon>Arthropoda</taxon>
        <taxon>Chelicerata</taxon>
        <taxon>Arachnida</taxon>
        <taxon>Acari</taxon>
        <taxon>Parasitiformes</taxon>
        <taxon>Ixodida</taxon>
        <taxon>Ixodoidea</taxon>
        <taxon>Ixodidae</taxon>
        <taxon>Ixodinae</taxon>
        <taxon>Ixodes</taxon>
    </lineage>
</organism>
<feature type="compositionally biased region" description="Low complexity" evidence="1">
    <location>
        <begin position="31"/>
        <end position="40"/>
    </location>
</feature>
<dbReference type="EMBL" id="GADI01008125">
    <property type="protein sequence ID" value="JAA65683.1"/>
    <property type="molecule type" value="mRNA"/>
</dbReference>
<feature type="region of interest" description="Disordered" evidence="1">
    <location>
        <begin position="13"/>
        <end position="40"/>
    </location>
</feature>
<accession>A0A0K8R491</accession>